<dbReference type="CDD" id="cd12409">
    <property type="entry name" value="RRM1_RRT5"/>
    <property type="match status" value="1"/>
</dbReference>
<dbReference type="EMBL" id="LT598461">
    <property type="protein sequence ID" value="SCU97716.1"/>
    <property type="molecule type" value="Genomic_DNA"/>
</dbReference>
<feature type="region of interest" description="Disordered" evidence="6">
    <location>
        <begin position="281"/>
        <end position="305"/>
    </location>
</feature>
<dbReference type="Pfam" id="PF00076">
    <property type="entry name" value="RRM_1"/>
    <property type="match status" value="1"/>
</dbReference>
<dbReference type="GO" id="GO:1990904">
    <property type="term" value="C:ribonucleoprotein complex"/>
    <property type="evidence" value="ECO:0007669"/>
    <property type="project" value="TreeGrafter"/>
</dbReference>
<evidence type="ECO:0000313" key="9">
    <source>
        <dbReference type="Proteomes" id="UP000190274"/>
    </source>
</evidence>
<name>A0A1G4K2A8_9SACH</name>
<dbReference type="SUPFAM" id="SSF54928">
    <property type="entry name" value="RNA-binding domain, RBD"/>
    <property type="match status" value="2"/>
</dbReference>
<accession>A0A1G4K2A8</accession>
<dbReference type="AlphaFoldDB" id="A0A1G4K2A8"/>
<feature type="domain" description="RRM" evidence="7">
    <location>
        <begin position="27"/>
        <end position="110"/>
    </location>
</feature>
<evidence type="ECO:0000259" key="7">
    <source>
        <dbReference type="PROSITE" id="PS50102"/>
    </source>
</evidence>
<gene>
    <name evidence="8" type="ORF">LADA_0H07844G</name>
</gene>
<evidence type="ECO:0000256" key="6">
    <source>
        <dbReference type="SAM" id="MobiDB-lite"/>
    </source>
</evidence>
<keyword evidence="4 5" id="KW-0694">RNA-binding</keyword>
<dbReference type="InterPro" id="IPR050374">
    <property type="entry name" value="RRT5_SRSF_SR"/>
</dbReference>
<organism evidence="8 9">
    <name type="scientific">Lachancea dasiensis</name>
    <dbReference type="NCBI Taxonomy" id="1072105"/>
    <lineage>
        <taxon>Eukaryota</taxon>
        <taxon>Fungi</taxon>
        <taxon>Dikarya</taxon>
        <taxon>Ascomycota</taxon>
        <taxon>Saccharomycotina</taxon>
        <taxon>Saccharomycetes</taxon>
        <taxon>Saccharomycetales</taxon>
        <taxon>Saccharomycetaceae</taxon>
        <taxon>Lachancea</taxon>
    </lineage>
</organism>
<dbReference type="InterPro" id="IPR000504">
    <property type="entry name" value="RRM_dom"/>
</dbReference>
<evidence type="ECO:0000256" key="1">
    <source>
        <dbReference type="ARBA" id="ARBA00003119"/>
    </source>
</evidence>
<dbReference type="PANTHER" id="PTHR23003">
    <property type="entry name" value="RNA RECOGNITION MOTIF RRM DOMAIN CONTAINING PROTEIN"/>
    <property type="match status" value="1"/>
</dbReference>
<dbReference type="OrthoDB" id="439808at2759"/>
<feature type="region of interest" description="Disordered" evidence="6">
    <location>
        <begin position="132"/>
        <end position="174"/>
    </location>
</feature>
<protein>
    <recommendedName>
        <fullName evidence="3">Regulator of rDNA transcription protein 5</fullName>
    </recommendedName>
</protein>
<evidence type="ECO:0000256" key="2">
    <source>
        <dbReference type="ARBA" id="ARBA00006567"/>
    </source>
</evidence>
<keyword evidence="9" id="KW-1185">Reference proteome</keyword>
<dbReference type="Proteomes" id="UP000190274">
    <property type="component" value="Chromosome H"/>
</dbReference>
<evidence type="ECO:0000256" key="3">
    <source>
        <dbReference type="ARBA" id="ARBA00015811"/>
    </source>
</evidence>
<feature type="compositionally biased region" description="Basic and acidic residues" evidence="6">
    <location>
        <begin position="294"/>
        <end position="305"/>
    </location>
</feature>
<comment type="similarity">
    <text evidence="2">Belongs to the RRT5 family.</text>
</comment>
<reference evidence="8 9" key="1">
    <citation type="submission" date="2016-03" db="EMBL/GenBank/DDBJ databases">
        <authorList>
            <person name="Devillers H."/>
        </authorList>
    </citation>
    <scope>NUCLEOTIDE SEQUENCE [LARGE SCALE GENOMIC DNA]</scope>
    <source>
        <strain evidence="8">CBS 10888</strain>
    </source>
</reference>
<evidence type="ECO:0000256" key="4">
    <source>
        <dbReference type="ARBA" id="ARBA00022884"/>
    </source>
</evidence>
<dbReference type="SMART" id="SM00360">
    <property type="entry name" value="RRM"/>
    <property type="match status" value="2"/>
</dbReference>
<dbReference type="PANTHER" id="PTHR23003:SF54">
    <property type="entry name" value="REGULATOR OF RDNA TRANSCRIPTION PROTEIN 5"/>
    <property type="match status" value="1"/>
</dbReference>
<dbReference type="GO" id="GO:0003729">
    <property type="term" value="F:mRNA binding"/>
    <property type="evidence" value="ECO:0007669"/>
    <property type="project" value="TreeGrafter"/>
</dbReference>
<dbReference type="InterPro" id="IPR012677">
    <property type="entry name" value="Nucleotide-bd_a/b_plait_sf"/>
</dbReference>
<evidence type="ECO:0000256" key="5">
    <source>
        <dbReference type="PROSITE-ProRule" id="PRU00176"/>
    </source>
</evidence>
<comment type="function">
    <text evidence="1">May be involved in the modulation of rDNA transcription.</text>
</comment>
<dbReference type="GO" id="GO:0005737">
    <property type="term" value="C:cytoplasm"/>
    <property type="evidence" value="ECO:0007669"/>
    <property type="project" value="TreeGrafter"/>
</dbReference>
<dbReference type="PROSITE" id="PS50102">
    <property type="entry name" value="RRM"/>
    <property type="match status" value="1"/>
</dbReference>
<dbReference type="InterPro" id="IPR034244">
    <property type="entry name" value="Rrt5_RRM1"/>
</dbReference>
<proteinExistence type="inferred from homology"/>
<sequence length="305" mass="33734">MATQVIARRVPTDATIPTNCTGSGEVKRIYVSNLDFSTTEEELKEFLSDYNVLTVLIPSQTIRGFRNSSVKPLGIGYADFPTVADAQNAVKDLNGKMLHGRSLKIKIYVPFTAAAREDRKASKHLFKSQARPVAAQAGSVHDAAEQAAGNRESTMVEQSAPVPSKPTRSGPEPVSEDTVYCAYLPSSTTDVELREFFAAYDPQDIFVYRSNVSRHRVHLYRRFTAALVTLGAPSYLENALSQLSSQKFMGKKITLRPARLNKIQEVKQAAVKKLELEQAQTRKKSIVEANEPISEDRELEGREGA</sequence>
<dbReference type="STRING" id="1266660.A0A1G4K2A8"/>
<dbReference type="GO" id="GO:0005634">
    <property type="term" value="C:nucleus"/>
    <property type="evidence" value="ECO:0007669"/>
    <property type="project" value="TreeGrafter"/>
</dbReference>
<evidence type="ECO:0000313" key="8">
    <source>
        <dbReference type="EMBL" id="SCU97716.1"/>
    </source>
</evidence>
<dbReference type="Gene3D" id="3.30.70.330">
    <property type="match status" value="2"/>
</dbReference>
<dbReference type="InterPro" id="IPR035979">
    <property type="entry name" value="RBD_domain_sf"/>
</dbReference>